<sequence>MVMAACTTIGRAEVHTSGSTHRRRPARSRGCEIAGNSPTYLLPILKFDATSHQHRQDMTGKFAVRSLDHLVLTVRSIPETVDFYTTHLGMRHEVFISPKDPSVERHALLFGTQKINLHLSGKEFEPKAQNVKPGSADLCFLTDENVDKVHQAFQDAKIEVLEGAQVVDRTGAVGKIRSVYVRDPDGNLIE</sequence>
<evidence type="ECO:0000313" key="3">
    <source>
        <dbReference type="EMBL" id="KAJ5090327.1"/>
    </source>
</evidence>
<dbReference type="InterPro" id="IPR037523">
    <property type="entry name" value="VOC_core"/>
</dbReference>
<dbReference type="GeneID" id="81360481"/>
<dbReference type="InterPro" id="IPR029068">
    <property type="entry name" value="Glyas_Bleomycin-R_OHBP_Dase"/>
</dbReference>
<dbReference type="SUPFAM" id="SSF54593">
    <property type="entry name" value="Glyoxalase/Bleomycin resistance protein/Dihydroxybiphenyl dioxygenase"/>
    <property type="match status" value="1"/>
</dbReference>
<protein>
    <recommendedName>
        <fullName evidence="2">VOC domain-containing protein</fullName>
    </recommendedName>
</protein>
<name>A0A9W9EYH2_9EURO</name>
<proteinExistence type="inferred from homology"/>
<dbReference type="EMBL" id="JAPQKI010000009">
    <property type="protein sequence ID" value="KAJ5090327.1"/>
    <property type="molecule type" value="Genomic_DNA"/>
</dbReference>
<dbReference type="CDD" id="cd07253">
    <property type="entry name" value="GLOD5"/>
    <property type="match status" value="1"/>
</dbReference>
<evidence type="ECO:0000256" key="1">
    <source>
        <dbReference type="ARBA" id="ARBA00010363"/>
    </source>
</evidence>
<comment type="similarity">
    <text evidence="1">Belongs to the glyoxalase I family.</text>
</comment>
<dbReference type="Pfam" id="PF00903">
    <property type="entry name" value="Glyoxalase"/>
    <property type="match status" value="1"/>
</dbReference>
<dbReference type="InterPro" id="IPR050383">
    <property type="entry name" value="GlyoxalaseI/FosfomycinResist"/>
</dbReference>
<evidence type="ECO:0000259" key="2">
    <source>
        <dbReference type="PROSITE" id="PS51819"/>
    </source>
</evidence>
<keyword evidence="4" id="KW-1185">Reference proteome</keyword>
<dbReference type="OrthoDB" id="5371818at2759"/>
<dbReference type="InterPro" id="IPR004360">
    <property type="entry name" value="Glyas_Fos-R_dOase_dom"/>
</dbReference>
<evidence type="ECO:0000313" key="4">
    <source>
        <dbReference type="Proteomes" id="UP001149074"/>
    </source>
</evidence>
<dbReference type="Proteomes" id="UP001149074">
    <property type="component" value="Unassembled WGS sequence"/>
</dbReference>
<dbReference type="PANTHER" id="PTHR21366:SF14">
    <property type="entry name" value="GLYOXALASE DOMAIN-CONTAINING PROTEIN 5"/>
    <property type="match status" value="1"/>
</dbReference>
<organism evidence="3 4">
    <name type="scientific">Penicillium argentinense</name>
    <dbReference type="NCBI Taxonomy" id="1131581"/>
    <lineage>
        <taxon>Eukaryota</taxon>
        <taxon>Fungi</taxon>
        <taxon>Dikarya</taxon>
        <taxon>Ascomycota</taxon>
        <taxon>Pezizomycotina</taxon>
        <taxon>Eurotiomycetes</taxon>
        <taxon>Eurotiomycetidae</taxon>
        <taxon>Eurotiales</taxon>
        <taxon>Aspergillaceae</taxon>
        <taxon>Penicillium</taxon>
    </lineage>
</organism>
<dbReference type="AlphaFoldDB" id="A0A9W9EYH2"/>
<feature type="domain" description="VOC" evidence="2">
    <location>
        <begin position="66"/>
        <end position="190"/>
    </location>
</feature>
<reference evidence="3" key="2">
    <citation type="journal article" date="2023" name="IMA Fungus">
        <title>Comparative genomic study of the Penicillium genus elucidates a diverse pangenome and 15 lateral gene transfer events.</title>
        <authorList>
            <person name="Petersen C."/>
            <person name="Sorensen T."/>
            <person name="Nielsen M.R."/>
            <person name="Sondergaard T.E."/>
            <person name="Sorensen J.L."/>
            <person name="Fitzpatrick D.A."/>
            <person name="Frisvad J.C."/>
            <person name="Nielsen K.L."/>
        </authorList>
    </citation>
    <scope>NUCLEOTIDE SEQUENCE</scope>
    <source>
        <strain evidence="3">IBT 30761</strain>
    </source>
</reference>
<dbReference type="PANTHER" id="PTHR21366">
    <property type="entry name" value="GLYOXALASE FAMILY PROTEIN"/>
    <property type="match status" value="1"/>
</dbReference>
<gene>
    <name evidence="3" type="ORF">N7532_009011</name>
</gene>
<comment type="caution">
    <text evidence="3">The sequence shown here is derived from an EMBL/GenBank/DDBJ whole genome shotgun (WGS) entry which is preliminary data.</text>
</comment>
<accession>A0A9W9EYH2</accession>
<dbReference type="RefSeq" id="XP_056472308.1">
    <property type="nucleotide sequence ID" value="XM_056621502.1"/>
</dbReference>
<dbReference type="Gene3D" id="3.10.180.10">
    <property type="entry name" value="2,3-Dihydroxybiphenyl 1,2-Dioxygenase, domain 1"/>
    <property type="match status" value="1"/>
</dbReference>
<reference evidence="3" key="1">
    <citation type="submission" date="2022-11" db="EMBL/GenBank/DDBJ databases">
        <authorList>
            <person name="Petersen C."/>
        </authorList>
    </citation>
    <scope>NUCLEOTIDE SEQUENCE</scope>
    <source>
        <strain evidence="3">IBT 30761</strain>
    </source>
</reference>
<dbReference type="PROSITE" id="PS51819">
    <property type="entry name" value="VOC"/>
    <property type="match status" value="1"/>
</dbReference>